<dbReference type="Proteomes" id="UP000626244">
    <property type="component" value="Unassembled WGS sequence"/>
</dbReference>
<comment type="subcellular location">
    <subcellularLocation>
        <location evidence="1">Cell membrane</location>
        <topology evidence="1">Multi-pass membrane protein</topology>
    </subcellularLocation>
</comment>
<evidence type="ECO:0000313" key="7">
    <source>
        <dbReference type="EMBL" id="GGI14488.1"/>
    </source>
</evidence>
<dbReference type="Pfam" id="PF03626">
    <property type="entry name" value="COX4_pro"/>
    <property type="match status" value="1"/>
</dbReference>
<feature type="transmembrane region" description="Helical" evidence="6">
    <location>
        <begin position="91"/>
        <end position="112"/>
    </location>
</feature>
<gene>
    <name evidence="7" type="ORF">GCM10007380_23190</name>
</gene>
<keyword evidence="3 6" id="KW-0812">Transmembrane</keyword>
<proteinExistence type="predicted"/>
<evidence type="ECO:0000256" key="2">
    <source>
        <dbReference type="ARBA" id="ARBA00022475"/>
    </source>
</evidence>
<keyword evidence="8" id="KW-1185">Reference proteome</keyword>
<dbReference type="AlphaFoldDB" id="A0A8J3AHG3"/>
<evidence type="ECO:0000256" key="5">
    <source>
        <dbReference type="ARBA" id="ARBA00023136"/>
    </source>
</evidence>
<dbReference type="RefSeq" id="WP_088000202.1">
    <property type="nucleotide sequence ID" value="NZ_BMHB01000001.1"/>
</dbReference>
<name>A0A8J3AHG3_9BACI</name>
<dbReference type="InterPro" id="IPR014257">
    <property type="entry name" value="Cyt_c_oxidase_su4_bacillaceae"/>
</dbReference>
<protein>
    <recommendedName>
        <fullName evidence="9">Cytochrome c oxidase subunit IVB</fullName>
    </recommendedName>
</protein>
<organism evidence="7 8">
    <name type="scientific">Gottfriedia solisilvae</name>
    <dbReference type="NCBI Taxonomy" id="1516104"/>
    <lineage>
        <taxon>Bacteria</taxon>
        <taxon>Bacillati</taxon>
        <taxon>Bacillota</taxon>
        <taxon>Bacilli</taxon>
        <taxon>Bacillales</taxon>
        <taxon>Bacillaceae</taxon>
        <taxon>Gottfriedia</taxon>
    </lineage>
</organism>
<keyword evidence="4 6" id="KW-1133">Transmembrane helix</keyword>
<dbReference type="GO" id="GO:0005886">
    <property type="term" value="C:plasma membrane"/>
    <property type="evidence" value="ECO:0007669"/>
    <property type="project" value="UniProtKB-SubCell"/>
</dbReference>
<keyword evidence="2" id="KW-1003">Cell membrane</keyword>
<evidence type="ECO:0000256" key="6">
    <source>
        <dbReference type="SAM" id="Phobius"/>
    </source>
</evidence>
<evidence type="ECO:0008006" key="9">
    <source>
        <dbReference type="Google" id="ProtNLM"/>
    </source>
</evidence>
<feature type="transmembrane region" description="Helical" evidence="6">
    <location>
        <begin position="56"/>
        <end position="79"/>
    </location>
</feature>
<reference evidence="8" key="1">
    <citation type="journal article" date="2019" name="Int. J. Syst. Evol. Microbiol.">
        <title>The Global Catalogue of Microorganisms (GCM) 10K type strain sequencing project: providing services to taxonomists for standard genome sequencing and annotation.</title>
        <authorList>
            <consortium name="The Broad Institute Genomics Platform"/>
            <consortium name="The Broad Institute Genome Sequencing Center for Infectious Disease"/>
            <person name="Wu L."/>
            <person name="Ma J."/>
        </authorList>
    </citation>
    <scope>NUCLEOTIDE SEQUENCE [LARGE SCALE GENOMIC DNA]</scope>
    <source>
        <strain evidence="8">CGMCC 1.14993</strain>
    </source>
</reference>
<comment type="caution">
    <text evidence="7">The sequence shown here is derived from an EMBL/GenBank/DDBJ whole genome shotgun (WGS) entry which is preliminary data.</text>
</comment>
<dbReference type="OrthoDB" id="2989516at2"/>
<evidence type="ECO:0000256" key="3">
    <source>
        <dbReference type="ARBA" id="ARBA00022692"/>
    </source>
</evidence>
<dbReference type="NCBIfam" id="TIGR02908">
    <property type="entry name" value="CoxD_Bacillus"/>
    <property type="match status" value="1"/>
</dbReference>
<sequence>MGTNTNSHQGHNQVELKYHRRKHAEEMKQQVISFLFMIVLTLASFAAVIYREHMDSYFTVPFILLLAVVQLIFQLYYFMHMKNKGHSTTSFFLYSGLTVAIITLLTFLTLIWL</sequence>
<feature type="transmembrane region" description="Helical" evidence="6">
    <location>
        <begin position="31"/>
        <end position="50"/>
    </location>
</feature>
<dbReference type="InterPro" id="IPR005171">
    <property type="entry name" value="Cyt_c_oxidase_su4_prok"/>
</dbReference>
<dbReference type="EMBL" id="BMHB01000001">
    <property type="protein sequence ID" value="GGI14488.1"/>
    <property type="molecule type" value="Genomic_DNA"/>
</dbReference>
<evidence type="ECO:0000256" key="1">
    <source>
        <dbReference type="ARBA" id="ARBA00004651"/>
    </source>
</evidence>
<keyword evidence="5 6" id="KW-0472">Membrane</keyword>
<evidence type="ECO:0000256" key="4">
    <source>
        <dbReference type="ARBA" id="ARBA00022989"/>
    </source>
</evidence>
<evidence type="ECO:0000313" key="8">
    <source>
        <dbReference type="Proteomes" id="UP000626244"/>
    </source>
</evidence>
<accession>A0A8J3AHG3</accession>